<dbReference type="OrthoDB" id="9792323at2"/>
<dbReference type="SUPFAM" id="SSF54593">
    <property type="entry name" value="Glyoxalase/Bleomycin resistance protein/Dihydroxybiphenyl dioxygenase"/>
    <property type="match status" value="1"/>
</dbReference>
<dbReference type="Pfam" id="PF00903">
    <property type="entry name" value="Glyoxalase"/>
    <property type="match status" value="1"/>
</dbReference>
<dbReference type="InterPro" id="IPR037523">
    <property type="entry name" value="VOC_core"/>
</dbReference>
<dbReference type="PROSITE" id="PS51819">
    <property type="entry name" value="VOC"/>
    <property type="match status" value="1"/>
</dbReference>
<dbReference type="Gene3D" id="3.10.180.10">
    <property type="entry name" value="2,3-Dihydroxybiphenyl 1,2-Dioxygenase, domain 1"/>
    <property type="match status" value="1"/>
</dbReference>
<dbReference type="AlphaFoldDB" id="A0A219B8G1"/>
<proteinExistence type="predicted"/>
<evidence type="ECO:0000259" key="1">
    <source>
        <dbReference type="PROSITE" id="PS51819"/>
    </source>
</evidence>
<dbReference type="PANTHER" id="PTHR33993:SF1">
    <property type="entry name" value="GLYOXALASE FAMILY PROTEIN"/>
    <property type="match status" value="1"/>
</dbReference>
<evidence type="ECO:0000313" key="2">
    <source>
        <dbReference type="EMBL" id="OWV34443.1"/>
    </source>
</evidence>
<gene>
    <name evidence="2" type="ORF">B5C34_13905</name>
</gene>
<dbReference type="PANTHER" id="PTHR33993">
    <property type="entry name" value="GLYOXALASE-RELATED"/>
    <property type="match status" value="1"/>
</dbReference>
<dbReference type="InterPro" id="IPR052164">
    <property type="entry name" value="Anthracycline_SecMetBiosynth"/>
</dbReference>
<reference evidence="3" key="1">
    <citation type="submission" date="2017-05" db="EMBL/GenBank/DDBJ databases">
        <authorList>
            <person name="Lin X."/>
        </authorList>
    </citation>
    <scope>NUCLEOTIDE SEQUENCE [LARGE SCALE GENOMIC DNA]</scope>
    <source>
        <strain evidence="3">JLT2012</strain>
    </source>
</reference>
<keyword evidence="3" id="KW-1185">Reference proteome</keyword>
<name>A0A219B8G1_9SPHN</name>
<dbReference type="InterPro" id="IPR029068">
    <property type="entry name" value="Glyas_Bleomycin-R_OHBP_Dase"/>
</dbReference>
<organism evidence="2 3">
    <name type="scientific">Pacificimonas flava</name>
    <dbReference type="NCBI Taxonomy" id="1234595"/>
    <lineage>
        <taxon>Bacteria</taxon>
        <taxon>Pseudomonadati</taxon>
        <taxon>Pseudomonadota</taxon>
        <taxon>Alphaproteobacteria</taxon>
        <taxon>Sphingomonadales</taxon>
        <taxon>Sphingosinicellaceae</taxon>
        <taxon>Pacificimonas</taxon>
    </lineage>
</organism>
<comment type="caution">
    <text evidence="2">The sequence shown here is derived from an EMBL/GenBank/DDBJ whole genome shotgun (WGS) entry which is preliminary data.</text>
</comment>
<dbReference type="GO" id="GO:0051213">
    <property type="term" value="F:dioxygenase activity"/>
    <property type="evidence" value="ECO:0007669"/>
    <property type="project" value="UniProtKB-KW"/>
</dbReference>
<protein>
    <submittedName>
        <fullName evidence="2">Glyoxalase/bleomycin resistance/extradiol dioxygenase family protein</fullName>
    </submittedName>
</protein>
<keyword evidence="2" id="KW-0560">Oxidoreductase</keyword>
<accession>A0A219B8G1</accession>
<dbReference type="Proteomes" id="UP000198462">
    <property type="component" value="Unassembled WGS sequence"/>
</dbReference>
<dbReference type="CDD" id="cd07247">
    <property type="entry name" value="SgaA_N_like"/>
    <property type="match status" value="1"/>
</dbReference>
<sequence>MAKLKLNYVELPVTDSELAASFYEKAFGVDFERFGPTYAGTVKAHADLGLDGDSHLTAPLPNFETDDLEGALEQIEAAGGKIVHPIFEFPGGRRFHFADPDGHVIGVWQPAEEDD</sequence>
<evidence type="ECO:0000313" key="3">
    <source>
        <dbReference type="Proteomes" id="UP000198462"/>
    </source>
</evidence>
<keyword evidence="2" id="KW-0223">Dioxygenase</keyword>
<dbReference type="RefSeq" id="WP_088713143.1">
    <property type="nucleotide sequence ID" value="NZ_NFZT01000001.1"/>
</dbReference>
<dbReference type="InterPro" id="IPR004360">
    <property type="entry name" value="Glyas_Fos-R_dOase_dom"/>
</dbReference>
<dbReference type="EMBL" id="NFZT01000001">
    <property type="protein sequence ID" value="OWV34443.1"/>
    <property type="molecule type" value="Genomic_DNA"/>
</dbReference>
<feature type="domain" description="VOC" evidence="1">
    <location>
        <begin position="5"/>
        <end position="110"/>
    </location>
</feature>